<dbReference type="AlphaFoldDB" id="A0A0G0PU70"/>
<comment type="caution">
    <text evidence="2">The sequence shown here is derived from an EMBL/GenBank/DDBJ whole genome shotgun (WGS) entry which is preliminary data.</text>
</comment>
<organism evidence="2 3">
    <name type="scientific">Candidatus Shapirobacteria bacterium GW2011_GWE1_38_92</name>
    <dbReference type="NCBI Taxonomy" id="1618489"/>
    <lineage>
        <taxon>Bacteria</taxon>
        <taxon>Candidatus Shapironibacteriota</taxon>
    </lineage>
</organism>
<keyword evidence="2" id="KW-0808">Transferase</keyword>
<dbReference type="InterPro" id="IPR013216">
    <property type="entry name" value="Methyltransf_11"/>
</dbReference>
<dbReference type="Proteomes" id="UP000033841">
    <property type="component" value="Unassembled WGS sequence"/>
</dbReference>
<reference evidence="2 3" key="1">
    <citation type="journal article" date="2015" name="Nature">
        <title>rRNA introns, odd ribosomes, and small enigmatic genomes across a large radiation of phyla.</title>
        <authorList>
            <person name="Brown C.T."/>
            <person name="Hug L.A."/>
            <person name="Thomas B.C."/>
            <person name="Sharon I."/>
            <person name="Castelle C.J."/>
            <person name="Singh A."/>
            <person name="Wilkins M.J."/>
            <person name="Williams K.H."/>
            <person name="Banfield J.F."/>
        </authorList>
    </citation>
    <scope>NUCLEOTIDE SEQUENCE [LARGE SCALE GENOMIC DNA]</scope>
</reference>
<gene>
    <name evidence="2" type="ORF">UT14_C0001G0019</name>
</gene>
<keyword evidence="2" id="KW-0489">Methyltransferase</keyword>
<protein>
    <submittedName>
        <fullName evidence="2">Methyltransferase type 12</fullName>
    </submittedName>
</protein>
<dbReference type="GO" id="GO:0008757">
    <property type="term" value="F:S-adenosylmethionine-dependent methyltransferase activity"/>
    <property type="evidence" value="ECO:0007669"/>
    <property type="project" value="InterPro"/>
</dbReference>
<evidence type="ECO:0000313" key="3">
    <source>
        <dbReference type="Proteomes" id="UP000033841"/>
    </source>
</evidence>
<accession>A0A0G0PU70</accession>
<dbReference type="InterPro" id="IPR029063">
    <property type="entry name" value="SAM-dependent_MTases_sf"/>
</dbReference>
<dbReference type="PANTHER" id="PTHR43861">
    <property type="entry name" value="TRANS-ACONITATE 2-METHYLTRANSFERASE-RELATED"/>
    <property type="match status" value="1"/>
</dbReference>
<dbReference type="CDD" id="cd02440">
    <property type="entry name" value="AdoMet_MTases"/>
    <property type="match status" value="1"/>
</dbReference>
<name>A0A0G0PU70_9BACT</name>
<proteinExistence type="predicted"/>
<evidence type="ECO:0000259" key="1">
    <source>
        <dbReference type="Pfam" id="PF08241"/>
    </source>
</evidence>
<evidence type="ECO:0000313" key="2">
    <source>
        <dbReference type="EMBL" id="KKQ92876.1"/>
    </source>
</evidence>
<dbReference type="GO" id="GO:0032259">
    <property type="term" value="P:methylation"/>
    <property type="evidence" value="ECO:0007669"/>
    <property type="project" value="UniProtKB-KW"/>
</dbReference>
<sequence>MSKNFAKYFQKIKWDVLARIKPNYFIYSDIKNNDESKYINSGREDVQRLIINDDILKSKINFSNSSILEIGCGNGRMSQFLSENFKKVYAVDISPRMIGLARQRLESFENIEFLTTNGSKLPIQNNAVDFVFSYIVFQHFPNLWMVERNLREIKRVLKDDGIAKIQFRGKISSGGIFRMFKWYYGVFFSEKELNNILVRNELRPLKIYKGNEKELWAIFGK</sequence>
<feature type="domain" description="Methyltransferase type 11" evidence="1">
    <location>
        <begin position="68"/>
        <end position="162"/>
    </location>
</feature>
<dbReference type="Gene3D" id="3.40.50.150">
    <property type="entry name" value="Vaccinia Virus protein VP39"/>
    <property type="match status" value="1"/>
</dbReference>
<dbReference type="EMBL" id="LBVR01000001">
    <property type="protein sequence ID" value="KKQ92876.1"/>
    <property type="molecule type" value="Genomic_DNA"/>
</dbReference>
<dbReference type="Pfam" id="PF08241">
    <property type="entry name" value="Methyltransf_11"/>
    <property type="match status" value="1"/>
</dbReference>
<dbReference type="SUPFAM" id="SSF53335">
    <property type="entry name" value="S-adenosyl-L-methionine-dependent methyltransferases"/>
    <property type="match status" value="1"/>
</dbReference>